<accession>A0A8B9EC45</accession>
<evidence type="ECO:0000256" key="4">
    <source>
        <dbReference type="ARBA" id="ARBA00022801"/>
    </source>
</evidence>
<dbReference type="Proteomes" id="UP000694521">
    <property type="component" value="Unplaced"/>
</dbReference>
<reference evidence="8" key="1">
    <citation type="submission" date="2025-08" db="UniProtKB">
        <authorList>
            <consortium name="Ensembl"/>
        </authorList>
    </citation>
    <scope>IDENTIFICATION</scope>
</reference>
<dbReference type="GO" id="GO:0016788">
    <property type="term" value="F:hydrolase activity, acting on ester bonds"/>
    <property type="evidence" value="ECO:0007669"/>
    <property type="project" value="TreeGrafter"/>
</dbReference>
<reference evidence="8" key="2">
    <citation type="submission" date="2025-09" db="UniProtKB">
        <authorList>
            <consortium name="Ensembl"/>
        </authorList>
    </citation>
    <scope>IDENTIFICATION</scope>
</reference>
<dbReference type="GO" id="GO:0005634">
    <property type="term" value="C:nucleus"/>
    <property type="evidence" value="ECO:0007669"/>
    <property type="project" value="UniProtKB-SubCell"/>
</dbReference>
<evidence type="ECO:0000256" key="3">
    <source>
        <dbReference type="ARBA" id="ARBA00022723"/>
    </source>
</evidence>
<keyword evidence="6" id="KW-0539">Nucleus</keyword>
<evidence type="ECO:0000256" key="6">
    <source>
        <dbReference type="ARBA" id="ARBA00023242"/>
    </source>
</evidence>
<comment type="subunit">
    <text evidence="2">Monomer.</text>
</comment>
<evidence type="ECO:0000313" key="8">
    <source>
        <dbReference type="Ensembl" id="ENSACDP00005018211.1"/>
    </source>
</evidence>
<evidence type="ECO:0000259" key="7">
    <source>
        <dbReference type="Pfam" id="PF08925"/>
    </source>
</evidence>
<name>A0A8B9EC45_ANSCY</name>
<dbReference type="Ensembl" id="ENSACDT00005021854.1">
    <property type="protein sequence ID" value="ENSACDP00005018211.1"/>
    <property type="gene ID" value="ENSACDG00005013277.1"/>
</dbReference>
<organism evidence="8 9">
    <name type="scientific">Anser cygnoides</name>
    <name type="common">Swan goose</name>
    <dbReference type="NCBI Taxonomy" id="8845"/>
    <lineage>
        <taxon>Eukaryota</taxon>
        <taxon>Metazoa</taxon>
        <taxon>Chordata</taxon>
        <taxon>Craniata</taxon>
        <taxon>Vertebrata</taxon>
        <taxon>Euteleostomi</taxon>
        <taxon>Archelosauria</taxon>
        <taxon>Archosauria</taxon>
        <taxon>Dinosauria</taxon>
        <taxon>Saurischia</taxon>
        <taxon>Theropoda</taxon>
        <taxon>Coelurosauria</taxon>
        <taxon>Aves</taxon>
        <taxon>Neognathae</taxon>
        <taxon>Galloanserae</taxon>
        <taxon>Anseriformes</taxon>
        <taxon>Anatidae</taxon>
        <taxon>Anserinae</taxon>
        <taxon>Anser</taxon>
    </lineage>
</organism>
<evidence type="ECO:0000256" key="1">
    <source>
        <dbReference type="ARBA" id="ARBA00004123"/>
    </source>
</evidence>
<dbReference type="PANTHER" id="PTHR13204:SF1">
    <property type="entry name" value="ESTER HYDROLASE C11ORF54"/>
    <property type="match status" value="1"/>
</dbReference>
<proteinExistence type="predicted"/>
<dbReference type="GO" id="GO:0008270">
    <property type="term" value="F:zinc ion binding"/>
    <property type="evidence" value="ECO:0007669"/>
    <property type="project" value="TreeGrafter"/>
</dbReference>
<dbReference type="InterPro" id="IPR015021">
    <property type="entry name" value="C11orf54_DUF1907"/>
</dbReference>
<dbReference type="Pfam" id="PF08925">
    <property type="entry name" value="DUF1907"/>
    <property type="match status" value="1"/>
</dbReference>
<feature type="domain" description="DUF1907" evidence="7">
    <location>
        <begin position="21"/>
        <end position="53"/>
    </location>
</feature>
<dbReference type="AlphaFoldDB" id="A0A8B9EC45"/>
<keyword evidence="3" id="KW-0479">Metal-binding</keyword>
<keyword evidence="5" id="KW-0862">Zinc</keyword>
<comment type="subcellular location">
    <subcellularLocation>
        <location evidence="1">Nucleus</location>
    </subcellularLocation>
</comment>
<dbReference type="SUPFAM" id="SSF117856">
    <property type="entry name" value="AF0104/ALDC/Ptd012-like"/>
    <property type="match status" value="1"/>
</dbReference>
<protein>
    <recommendedName>
        <fullName evidence="7">DUF1907 domain-containing protein</fullName>
    </recommendedName>
</protein>
<evidence type="ECO:0000313" key="9">
    <source>
        <dbReference type="Proteomes" id="UP000694521"/>
    </source>
</evidence>
<evidence type="ECO:0000256" key="2">
    <source>
        <dbReference type="ARBA" id="ARBA00011245"/>
    </source>
</evidence>
<keyword evidence="4" id="KW-0378">Hydrolase</keyword>
<evidence type="ECO:0000256" key="5">
    <source>
        <dbReference type="ARBA" id="ARBA00022833"/>
    </source>
</evidence>
<keyword evidence="9" id="KW-1185">Reference proteome</keyword>
<dbReference type="PANTHER" id="PTHR13204">
    <property type="entry name" value="PTD012 PROTEIN"/>
    <property type="match status" value="1"/>
</dbReference>
<sequence length="69" mass="7438">MAKVERFAFHVPSLEELAGVLQKGLKENFADAQVSVIDCPDLTQEPFNFPVKGNLAFLSSTKASAVLAT</sequence>